<keyword evidence="4 9" id="KW-0812">Transmembrane</keyword>
<evidence type="ECO:0000256" key="3">
    <source>
        <dbReference type="ARBA" id="ARBA00009561"/>
    </source>
</evidence>
<keyword evidence="5 10" id="KW-0732">Signal</keyword>
<evidence type="ECO:0000256" key="7">
    <source>
        <dbReference type="ARBA" id="ARBA00022989"/>
    </source>
</evidence>
<keyword evidence="12" id="KW-1185">Reference proteome</keyword>
<gene>
    <name evidence="11" type="ORF">BDY17DRAFT_288782</name>
</gene>
<comment type="function">
    <text evidence="1">Subunit of the oligosaccharyl transferase (OST) complex that catalyzes the initial transfer of a defined glycan (Glc(3)Man(9)GlcNAc(2) in eukaryotes) from the lipid carrier dolichol-pyrophosphate to an asparagine residue within an Asn-X-Ser/Thr consensus motif in nascent polypeptide chains, the first step in protein N-glycosylation. N-glycosylation occurs cotranslationally and the complex associates with the Sec61 complex at the channel-forming translocon complex that mediates protein translocation across the endoplasmic reticulum (ER). All subunits are required for a maximal enzyme activity.</text>
</comment>
<feature type="chain" id="PRO_5025499969" evidence="10">
    <location>
        <begin position="24"/>
        <end position="333"/>
    </location>
</feature>
<dbReference type="GO" id="GO:0018279">
    <property type="term" value="P:protein N-linked glycosylation via asparagine"/>
    <property type="evidence" value="ECO:0007669"/>
    <property type="project" value="TreeGrafter"/>
</dbReference>
<evidence type="ECO:0000256" key="8">
    <source>
        <dbReference type="ARBA" id="ARBA00023136"/>
    </source>
</evidence>
<comment type="subcellular location">
    <subcellularLocation>
        <location evidence="2">Endoplasmic reticulum membrane</location>
        <topology evidence="2">Multi-pass membrane protein</topology>
    </subcellularLocation>
</comment>
<evidence type="ECO:0000313" key="12">
    <source>
        <dbReference type="Proteomes" id="UP000799767"/>
    </source>
</evidence>
<evidence type="ECO:0000256" key="10">
    <source>
        <dbReference type="SAM" id="SignalP"/>
    </source>
</evidence>
<dbReference type="EMBL" id="MU001631">
    <property type="protein sequence ID" value="KAF2487347.1"/>
    <property type="molecule type" value="Genomic_DNA"/>
</dbReference>
<dbReference type="PANTHER" id="PTHR12692:SF0">
    <property type="entry name" value="GH11935P"/>
    <property type="match status" value="1"/>
</dbReference>
<dbReference type="PANTHER" id="PTHR12692">
    <property type="entry name" value="DOLICHYL-DIPHOSPHOOLIGOSACCHARIDE--PROTEIN GLYCOSYLTRANSFERASE-RELATED"/>
    <property type="match status" value="1"/>
</dbReference>
<feature type="transmembrane region" description="Helical" evidence="9">
    <location>
        <begin position="299"/>
        <end position="319"/>
    </location>
</feature>
<dbReference type="GO" id="GO:0008250">
    <property type="term" value="C:oligosaccharyltransferase complex"/>
    <property type="evidence" value="ECO:0007669"/>
    <property type="project" value="TreeGrafter"/>
</dbReference>
<reference evidence="11" key="1">
    <citation type="journal article" date="2020" name="Stud. Mycol.">
        <title>101 Dothideomycetes genomes: a test case for predicting lifestyles and emergence of pathogens.</title>
        <authorList>
            <person name="Haridas S."/>
            <person name="Albert R."/>
            <person name="Binder M."/>
            <person name="Bloem J."/>
            <person name="Labutti K."/>
            <person name="Salamov A."/>
            <person name="Andreopoulos B."/>
            <person name="Baker S."/>
            <person name="Barry K."/>
            <person name="Bills G."/>
            <person name="Bluhm B."/>
            <person name="Cannon C."/>
            <person name="Castanera R."/>
            <person name="Culley D."/>
            <person name="Daum C."/>
            <person name="Ezra D."/>
            <person name="Gonzalez J."/>
            <person name="Henrissat B."/>
            <person name="Kuo A."/>
            <person name="Liang C."/>
            <person name="Lipzen A."/>
            <person name="Lutzoni F."/>
            <person name="Magnuson J."/>
            <person name="Mondo S."/>
            <person name="Nolan M."/>
            <person name="Ohm R."/>
            <person name="Pangilinan J."/>
            <person name="Park H.-J."/>
            <person name="Ramirez L."/>
            <person name="Alfaro M."/>
            <person name="Sun H."/>
            <person name="Tritt A."/>
            <person name="Yoshinaga Y."/>
            <person name="Zwiers L.-H."/>
            <person name="Turgeon B."/>
            <person name="Goodwin S."/>
            <person name="Spatafora J."/>
            <person name="Crous P."/>
            <person name="Grigoriev I."/>
        </authorList>
    </citation>
    <scope>NUCLEOTIDE SEQUENCE</scope>
    <source>
        <strain evidence="11">CBS 113389</strain>
    </source>
</reference>
<dbReference type="OrthoDB" id="67566at2759"/>
<evidence type="ECO:0000313" key="11">
    <source>
        <dbReference type="EMBL" id="KAF2487347.1"/>
    </source>
</evidence>
<evidence type="ECO:0000256" key="2">
    <source>
        <dbReference type="ARBA" id="ARBA00004477"/>
    </source>
</evidence>
<name>A0A6A6Q7J2_9PEZI</name>
<dbReference type="FunFam" id="3.40.30.10:FF:000302">
    <property type="entry name" value="Oligosaccharyl transferase subunit (Gamma), putative"/>
    <property type="match status" value="1"/>
</dbReference>
<protein>
    <submittedName>
        <fullName evidence="11">Uncharacterized protein</fullName>
    </submittedName>
</protein>
<dbReference type="Gene3D" id="3.40.30.10">
    <property type="entry name" value="Glutaredoxin"/>
    <property type="match status" value="1"/>
</dbReference>
<dbReference type="AlphaFoldDB" id="A0A6A6Q7J2"/>
<organism evidence="11 12">
    <name type="scientific">Neohortaea acidophila</name>
    <dbReference type="NCBI Taxonomy" id="245834"/>
    <lineage>
        <taxon>Eukaryota</taxon>
        <taxon>Fungi</taxon>
        <taxon>Dikarya</taxon>
        <taxon>Ascomycota</taxon>
        <taxon>Pezizomycotina</taxon>
        <taxon>Dothideomycetes</taxon>
        <taxon>Dothideomycetidae</taxon>
        <taxon>Mycosphaerellales</taxon>
        <taxon>Teratosphaeriaceae</taxon>
        <taxon>Neohortaea</taxon>
    </lineage>
</organism>
<keyword evidence="8 9" id="KW-0472">Membrane</keyword>
<feature type="signal peptide" evidence="10">
    <location>
        <begin position="1"/>
        <end position="23"/>
    </location>
</feature>
<dbReference type="InterPro" id="IPR021149">
    <property type="entry name" value="OligosaccharylTrfase_OST3/OST6"/>
</dbReference>
<feature type="transmembrane region" description="Helical" evidence="9">
    <location>
        <begin position="269"/>
        <end position="287"/>
    </location>
</feature>
<evidence type="ECO:0000256" key="1">
    <source>
        <dbReference type="ARBA" id="ARBA00002791"/>
    </source>
</evidence>
<feature type="transmembrane region" description="Helical" evidence="9">
    <location>
        <begin position="184"/>
        <end position="205"/>
    </location>
</feature>
<dbReference type="Proteomes" id="UP000799767">
    <property type="component" value="Unassembled WGS sequence"/>
</dbReference>
<feature type="transmembrane region" description="Helical" evidence="9">
    <location>
        <begin position="217"/>
        <end position="235"/>
    </location>
</feature>
<evidence type="ECO:0000256" key="6">
    <source>
        <dbReference type="ARBA" id="ARBA00022824"/>
    </source>
</evidence>
<keyword evidence="6" id="KW-0256">Endoplasmic reticulum</keyword>
<dbReference type="GeneID" id="54473254"/>
<evidence type="ECO:0000256" key="9">
    <source>
        <dbReference type="SAM" id="Phobius"/>
    </source>
</evidence>
<dbReference type="RefSeq" id="XP_033593916.1">
    <property type="nucleotide sequence ID" value="XM_033732252.1"/>
</dbReference>
<comment type="similarity">
    <text evidence="3">Belongs to the OST3/OST6 family.</text>
</comment>
<dbReference type="SUPFAM" id="SSF52833">
    <property type="entry name" value="Thioredoxin-like"/>
    <property type="match status" value="1"/>
</dbReference>
<dbReference type="InterPro" id="IPR036249">
    <property type="entry name" value="Thioredoxin-like_sf"/>
</dbReference>
<dbReference type="Pfam" id="PF04756">
    <property type="entry name" value="OST3_OST6"/>
    <property type="match status" value="1"/>
</dbReference>
<proteinExistence type="inferred from homology"/>
<sequence length="333" mass="36650">MRFFRRSLAALLPLLCLVAPISAAAEDRFATGLSQQLSTSRSLKLDDVSYSELTSAPRDYHVAVLLTALDARFGCGLCNTFQPEWELLARSWAKGDKKGESRLLFGTLDFEDGKATFQAMQLQTAPVLLLYYPTIGPNAKTSGNNPVRYDFTTGSDNADPIHAWLSRQLPADAPKPPVVRPTDYVKIATLTTITLGVISLISVAWPYMLPYIQSRNLWAILSIIAILLFTSGHMFNHIRKVPYVAADGKGKVTYFAGGFQNQLGLETQIIAAIYGVLAFATISLALKVPRMADPRSQQIAVIVWGGVIFGTYSFLLSIFRVKNGGYPFYLPPF</sequence>
<evidence type="ECO:0000256" key="4">
    <source>
        <dbReference type="ARBA" id="ARBA00022692"/>
    </source>
</evidence>
<evidence type="ECO:0000256" key="5">
    <source>
        <dbReference type="ARBA" id="ARBA00022729"/>
    </source>
</evidence>
<keyword evidence="7 9" id="KW-1133">Transmembrane helix</keyword>
<accession>A0A6A6Q7J2</accession>